<evidence type="ECO:0000256" key="9">
    <source>
        <dbReference type="ARBA" id="ARBA00030757"/>
    </source>
</evidence>
<dbReference type="InterPro" id="IPR000682">
    <property type="entry name" value="PCMT"/>
</dbReference>
<evidence type="ECO:0000256" key="1">
    <source>
        <dbReference type="ARBA" id="ARBA00004496"/>
    </source>
</evidence>
<keyword evidence="13" id="KW-1185">Reference proteome</keyword>
<evidence type="ECO:0000256" key="7">
    <source>
        <dbReference type="ARBA" id="ARBA00022679"/>
    </source>
</evidence>
<evidence type="ECO:0000256" key="4">
    <source>
        <dbReference type="ARBA" id="ARBA00013346"/>
    </source>
</evidence>
<dbReference type="GO" id="GO:0032259">
    <property type="term" value="P:methylation"/>
    <property type="evidence" value="ECO:0007669"/>
    <property type="project" value="UniProtKB-KW"/>
</dbReference>
<dbReference type="PANTHER" id="PTHR11579:SF0">
    <property type="entry name" value="PROTEIN-L-ISOASPARTATE(D-ASPARTATE) O-METHYLTRANSFERASE"/>
    <property type="match status" value="1"/>
</dbReference>
<evidence type="ECO:0000313" key="13">
    <source>
        <dbReference type="Proteomes" id="UP000632289"/>
    </source>
</evidence>
<evidence type="ECO:0000256" key="11">
    <source>
        <dbReference type="ARBA" id="ARBA00031350"/>
    </source>
</evidence>
<comment type="caution">
    <text evidence="12">The sequence shown here is derived from an EMBL/GenBank/DDBJ whole genome shotgun (WGS) entry which is preliminary data.</text>
</comment>
<dbReference type="Gene3D" id="3.40.50.150">
    <property type="entry name" value="Vaccinia Virus protein VP39"/>
    <property type="match status" value="1"/>
</dbReference>
<dbReference type="InterPro" id="IPR029063">
    <property type="entry name" value="SAM-dependent_MTases_sf"/>
</dbReference>
<organism evidence="12 13">
    <name type="scientific">Streptomyces chumphonensis</name>
    <dbReference type="NCBI Taxonomy" id="1214925"/>
    <lineage>
        <taxon>Bacteria</taxon>
        <taxon>Bacillati</taxon>
        <taxon>Actinomycetota</taxon>
        <taxon>Actinomycetes</taxon>
        <taxon>Kitasatosporales</taxon>
        <taxon>Streptomycetaceae</taxon>
        <taxon>Streptomyces</taxon>
    </lineage>
</organism>
<dbReference type="Proteomes" id="UP000632289">
    <property type="component" value="Unassembled WGS sequence"/>
</dbReference>
<evidence type="ECO:0000256" key="6">
    <source>
        <dbReference type="ARBA" id="ARBA00022603"/>
    </source>
</evidence>
<keyword evidence="6 12" id="KW-0489">Methyltransferase</keyword>
<evidence type="ECO:0000256" key="5">
    <source>
        <dbReference type="ARBA" id="ARBA00022490"/>
    </source>
</evidence>
<evidence type="ECO:0000313" key="12">
    <source>
        <dbReference type="EMBL" id="MBD3932231.1"/>
    </source>
</evidence>
<dbReference type="Pfam" id="PF01135">
    <property type="entry name" value="PCMT"/>
    <property type="match status" value="1"/>
</dbReference>
<sequence>MDAGAVSPGWLPVFAAVDRADFLPDVIWPWDMERRAAAVVDRVADPDGWYAAADGNAPVVTQWDDGEHAGPGPGRVASSSSSAPSVVYAMLADTAPAEDMAVLDVGTGTGETAAALAHRCVRGRATTVEVDRAVSDAARARLRRRSPCPTVVVGDGAAGHAAGAPYDRVLATVGLRAVPAAWIEQTRPGGVIVAPWGTHFGNADAVVRLLVGRGVASGRFTRPVECMKLRAQRLPSHRHEDHVPADVFRYAATSTTDVVEDELVTGRYTALPFALGLRVRACVQAVAERRGGARPVWFYGTGDRSWACVLFHAGGAARVWQSGPRRLWDEVEAAYRWWRDEGRPDHTRFGLTVTPDGHRAWLDDPARSWPV</sequence>
<dbReference type="AlphaFoldDB" id="A0A927EZ01"/>
<keyword evidence="5" id="KW-0963">Cytoplasm</keyword>
<evidence type="ECO:0000256" key="2">
    <source>
        <dbReference type="ARBA" id="ARBA00005369"/>
    </source>
</evidence>
<dbReference type="EMBL" id="JACXYU010000004">
    <property type="protein sequence ID" value="MBD3932231.1"/>
    <property type="molecule type" value="Genomic_DNA"/>
</dbReference>
<dbReference type="GO" id="GO:0004719">
    <property type="term" value="F:protein-L-isoaspartate (D-aspartate) O-methyltransferase activity"/>
    <property type="evidence" value="ECO:0007669"/>
    <property type="project" value="UniProtKB-EC"/>
</dbReference>
<evidence type="ECO:0000256" key="8">
    <source>
        <dbReference type="ARBA" id="ARBA00022691"/>
    </source>
</evidence>
<proteinExistence type="inferred from homology"/>
<accession>A0A927EZ01</accession>
<reference evidence="12" key="1">
    <citation type="submission" date="2020-09" db="EMBL/GenBank/DDBJ databases">
        <title>Secondary metabolite and genome analysis of marine Streptomyces chumphonensis KK1-2T.</title>
        <authorList>
            <person name="Phongsopitanun W."/>
            <person name="Kanchanasin P."/>
            <person name="Pittayakhajonwut P."/>
            <person name="Suwanborirux K."/>
            <person name="Tanasupawat S."/>
        </authorList>
    </citation>
    <scope>NUCLEOTIDE SEQUENCE</scope>
    <source>
        <strain evidence="12">KK1-2</strain>
    </source>
</reference>
<dbReference type="PANTHER" id="PTHR11579">
    <property type="entry name" value="PROTEIN-L-ISOASPARTATE O-METHYLTRANSFERASE"/>
    <property type="match status" value="1"/>
</dbReference>
<evidence type="ECO:0000256" key="3">
    <source>
        <dbReference type="ARBA" id="ARBA00011890"/>
    </source>
</evidence>
<comment type="similarity">
    <text evidence="2">Belongs to the methyltransferase superfamily. L-isoaspartyl/D-aspartyl protein methyltransferase family.</text>
</comment>
<keyword evidence="8" id="KW-0949">S-adenosyl-L-methionine</keyword>
<protein>
    <recommendedName>
        <fullName evidence="4">Protein-L-isoaspartate O-methyltransferase</fullName>
        <ecNumber evidence="3">2.1.1.77</ecNumber>
    </recommendedName>
    <alternativeName>
        <fullName evidence="11">L-isoaspartyl protein carboxyl methyltransferase</fullName>
    </alternativeName>
    <alternativeName>
        <fullName evidence="9">Protein L-isoaspartyl methyltransferase</fullName>
    </alternativeName>
    <alternativeName>
        <fullName evidence="10">Protein-beta-aspartate methyltransferase</fullName>
    </alternativeName>
</protein>
<dbReference type="EC" id="2.1.1.77" evidence="3"/>
<gene>
    <name evidence="12" type="ORF">IF129_11790</name>
</gene>
<name>A0A927EZ01_9ACTN</name>
<dbReference type="GO" id="GO:0005737">
    <property type="term" value="C:cytoplasm"/>
    <property type="evidence" value="ECO:0007669"/>
    <property type="project" value="UniProtKB-SubCell"/>
</dbReference>
<evidence type="ECO:0000256" key="10">
    <source>
        <dbReference type="ARBA" id="ARBA00031323"/>
    </source>
</evidence>
<comment type="subcellular location">
    <subcellularLocation>
        <location evidence="1">Cytoplasm</location>
    </subcellularLocation>
</comment>
<keyword evidence="7" id="KW-0808">Transferase</keyword>
<dbReference type="SUPFAM" id="SSF53335">
    <property type="entry name" value="S-adenosyl-L-methionine-dependent methyltransferases"/>
    <property type="match status" value="1"/>
</dbReference>